<dbReference type="AlphaFoldDB" id="A0A4R5PSG2"/>
<dbReference type="EMBL" id="SMSI01000001">
    <property type="protein sequence ID" value="TDH39417.1"/>
    <property type="molecule type" value="Genomic_DNA"/>
</dbReference>
<dbReference type="Gene3D" id="3.40.50.1360">
    <property type="match status" value="1"/>
</dbReference>
<comment type="similarity">
    <text evidence="4 7">Belongs to the glucosamine/galactosamine-6-phosphate isomerase family. 6-phosphogluconolactonase subfamily.</text>
</comment>
<dbReference type="InterPro" id="IPR039104">
    <property type="entry name" value="6PGL"/>
</dbReference>
<dbReference type="OrthoDB" id="9810967at2"/>
<evidence type="ECO:0000256" key="3">
    <source>
        <dbReference type="ARBA" id="ARBA00004961"/>
    </source>
</evidence>
<evidence type="ECO:0000256" key="5">
    <source>
        <dbReference type="ARBA" id="ARBA00013198"/>
    </source>
</evidence>
<dbReference type="GO" id="GO:0005975">
    <property type="term" value="P:carbohydrate metabolic process"/>
    <property type="evidence" value="ECO:0007669"/>
    <property type="project" value="UniProtKB-UniRule"/>
</dbReference>
<keyword evidence="10" id="KW-1185">Reference proteome</keyword>
<comment type="pathway">
    <text evidence="3 7">Carbohydrate degradation; pentose phosphate pathway; D-ribulose 5-phosphate from D-glucose 6-phosphate (oxidative stage): step 2/3.</text>
</comment>
<comment type="caution">
    <text evidence="9">The sequence shown here is derived from an EMBL/GenBank/DDBJ whole genome shotgun (WGS) entry which is preliminary data.</text>
</comment>
<comment type="function">
    <text evidence="2 7">Hydrolysis of 6-phosphogluconolactone to 6-phosphogluconate.</text>
</comment>
<evidence type="ECO:0000256" key="7">
    <source>
        <dbReference type="RuleBase" id="RU365095"/>
    </source>
</evidence>
<dbReference type="InterPro" id="IPR005900">
    <property type="entry name" value="6-phosphogluconolactonase_DevB"/>
</dbReference>
<organism evidence="9 10">
    <name type="scientific">Pseudohoeflea suaedae</name>
    <dbReference type="NCBI Taxonomy" id="877384"/>
    <lineage>
        <taxon>Bacteria</taxon>
        <taxon>Pseudomonadati</taxon>
        <taxon>Pseudomonadota</taxon>
        <taxon>Alphaproteobacteria</taxon>
        <taxon>Hyphomicrobiales</taxon>
        <taxon>Rhizobiaceae</taxon>
        <taxon>Pseudohoeflea</taxon>
    </lineage>
</organism>
<feature type="domain" description="Glucosamine/galactosamine-6-phosphate isomerase" evidence="8">
    <location>
        <begin position="10"/>
        <end position="222"/>
    </location>
</feature>
<evidence type="ECO:0000256" key="6">
    <source>
        <dbReference type="ARBA" id="ARBA00020337"/>
    </source>
</evidence>
<reference evidence="9 10" key="1">
    <citation type="journal article" date="2013" name="Int. J. Syst. Evol. Microbiol.">
        <title>Hoeflea suaedae sp. nov., an endophytic bacterium isolated from the root of the halophyte Suaeda maritima.</title>
        <authorList>
            <person name="Chung E.J."/>
            <person name="Park J.A."/>
            <person name="Pramanik P."/>
            <person name="Bibi F."/>
            <person name="Jeon C.O."/>
            <person name="Chung Y.R."/>
        </authorList>
    </citation>
    <scope>NUCLEOTIDE SEQUENCE [LARGE SCALE GENOMIC DNA]</scope>
    <source>
        <strain evidence="9 10">YC6898</strain>
    </source>
</reference>
<gene>
    <name evidence="7 9" type="primary">pgl</name>
    <name evidence="9" type="ORF">E2A64_04055</name>
</gene>
<dbReference type="PANTHER" id="PTHR11054:SF0">
    <property type="entry name" value="6-PHOSPHOGLUCONOLACTONASE"/>
    <property type="match status" value="1"/>
</dbReference>
<dbReference type="Pfam" id="PF01182">
    <property type="entry name" value="Glucosamine_iso"/>
    <property type="match status" value="1"/>
</dbReference>
<proteinExistence type="inferred from homology"/>
<dbReference type="UniPathway" id="UPA00115">
    <property type="reaction ID" value="UER00409"/>
</dbReference>
<dbReference type="InterPro" id="IPR037171">
    <property type="entry name" value="NagB/RpiA_transferase-like"/>
</dbReference>
<comment type="catalytic activity">
    <reaction evidence="1 7">
        <text>6-phospho-D-glucono-1,5-lactone + H2O = 6-phospho-D-gluconate + H(+)</text>
        <dbReference type="Rhea" id="RHEA:12556"/>
        <dbReference type="ChEBI" id="CHEBI:15377"/>
        <dbReference type="ChEBI" id="CHEBI:15378"/>
        <dbReference type="ChEBI" id="CHEBI:57955"/>
        <dbReference type="ChEBI" id="CHEBI:58759"/>
        <dbReference type="EC" id="3.1.1.31"/>
    </reaction>
</comment>
<dbReference type="GO" id="GO:0006098">
    <property type="term" value="P:pentose-phosphate shunt"/>
    <property type="evidence" value="ECO:0007669"/>
    <property type="project" value="UniProtKB-UniPathway"/>
</dbReference>
<dbReference type="CDD" id="cd01400">
    <property type="entry name" value="6PGL"/>
    <property type="match status" value="1"/>
</dbReference>
<dbReference type="InterPro" id="IPR006148">
    <property type="entry name" value="Glc/Gal-6P_isomerase"/>
</dbReference>
<protein>
    <recommendedName>
        <fullName evidence="6 7">6-phosphogluconolactonase</fullName>
        <shortName evidence="7">6PGL</shortName>
        <ecNumber evidence="5 7">3.1.1.31</ecNumber>
    </recommendedName>
</protein>
<dbReference type="RefSeq" id="WP_133284250.1">
    <property type="nucleotide sequence ID" value="NZ_SMSI01000001.1"/>
</dbReference>
<accession>A0A4R5PSG2</accession>
<evidence type="ECO:0000313" key="9">
    <source>
        <dbReference type="EMBL" id="TDH39417.1"/>
    </source>
</evidence>
<sequence>MKAEMKQFDDRAALASGLAAAVAKKLSAAIEKDGDASLAVSGGSTPKKFFEELSHARIDWSKVTVTLVDDRMVPPDHERSNERLAYEHLLTNEAMKAKFVPLWSDLSDHVDTLAEHASKTIGHIERPFDVVILGMGTDGHTASFFPEGNNLRAAIDPDGKTAVISMLAPGAGEPRLTITLPRLVEADMLVLHIEGDEKLSVLEKAREGGPEEEMPIRAVLSKAPRPVTVYWAP</sequence>
<dbReference type="EC" id="3.1.1.31" evidence="5 7"/>
<name>A0A4R5PSG2_9HYPH</name>
<dbReference type="SUPFAM" id="SSF100950">
    <property type="entry name" value="NagB/RpiA/CoA transferase-like"/>
    <property type="match status" value="1"/>
</dbReference>
<evidence type="ECO:0000256" key="1">
    <source>
        <dbReference type="ARBA" id="ARBA00000832"/>
    </source>
</evidence>
<evidence type="ECO:0000256" key="4">
    <source>
        <dbReference type="ARBA" id="ARBA00010662"/>
    </source>
</evidence>
<dbReference type="PANTHER" id="PTHR11054">
    <property type="entry name" value="6-PHOSPHOGLUCONOLACTONASE"/>
    <property type="match status" value="1"/>
</dbReference>
<dbReference type="NCBIfam" id="TIGR01198">
    <property type="entry name" value="pgl"/>
    <property type="match status" value="1"/>
</dbReference>
<evidence type="ECO:0000313" key="10">
    <source>
        <dbReference type="Proteomes" id="UP000295131"/>
    </source>
</evidence>
<dbReference type="Proteomes" id="UP000295131">
    <property type="component" value="Unassembled WGS sequence"/>
</dbReference>
<evidence type="ECO:0000259" key="8">
    <source>
        <dbReference type="Pfam" id="PF01182"/>
    </source>
</evidence>
<keyword evidence="7 9" id="KW-0378">Hydrolase</keyword>
<evidence type="ECO:0000256" key="2">
    <source>
        <dbReference type="ARBA" id="ARBA00002681"/>
    </source>
</evidence>
<dbReference type="GO" id="GO:0017057">
    <property type="term" value="F:6-phosphogluconolactonase activity"/>
    <property type="evidence" value="ECO:0007669"/>
    <property type="project" value="UniProtKB-UniRule"/>
</dbReference>